<dbReference type="Proteomes" id="UP000297703">
    <property type="component" value="Unassembled WGS sequence"/>
</dbReference>
<organism evidence="2 3">
    <name type="scientific">Platysternon megacephalum</name>
    <name type="common">big-headed turtle</name>
    <dbReference type="NCBI Taxonomy" id="55544"/>
    <lineage>
        <taxon>Eukaryota</taxon>
        <taxon>Metazoa</taxon>
        <taxon>Chordata</taxon>
        <taxon>Craniata</taxon>
        <taxon>Vertebrata</taxon>
        <taxon>Euteleostomi</taxon>
        <taxon>Archelosauria</taxon>
        <taxon>Testudinata</taxon>
        <taxon>Testudines</taxon>
        <taxon>Cryptodira</taxon>
        <taxon>Durocryptodira</taxon>
        <taxon>Testudinoidea</taxon>
        <taxon>Platysternidae</taxon>
        <taxon>Platysternon</taxon>
    </lineage>
</organism>
<evidence type="ECO:0000256" key="1">
    <source>
        <dbReference type="SAM" id="MobiDB-lite"/>
    </source>
</evidence>
<dbReference type="EMBL" id="QXTE01000201">
    <property type="protein sequence ID" value="TFK02043.1"/>
    <property type="molecule type" value="Genomic_DNA"/>
</dbReference>
<dbReference type="AlphaFoldDB" id="A0A4D9E4P5"/>
<proteinExistence type="predicted"/>
<comment type="caution">
    <text evidence="2">The sequence shown here is derived from an EMBL/GenBank/DDBJ whole genome shotgun (WGS) entry which is preliminary data.</text>
</comment>
<sequence length="158" mass="17531">MVHAAGPAMRRRSRKRGHRQSEQGLSLEESLACAGNALMQFPTEIQPASPTQSSYPQVEDHFLFHPIRHALAQFPASRHSMRSTLQRLIGQRCVGGCLGRTFPQVAEWCWLLVFQPNGVLVSTNRSALCSAQQESSRLHWATHDLQPHPVCPVADSVG</sequence>
<reference evidence="2 3" key="2">
    <citation type="submission" date="2019-04" db="EMBL/GenBank/DDBJ databases">
        <title>The genome sequence of big-headed turtle.</title>
        <authorList>
            <person name="Gong S."/>
        </authorList>
    </citation>
    <scope>NUCLEOTIDE SEQUENCE [LARGE SCALE GENOMIC DNA]</scope>
    <source>
        <strain evidence="2">DO16091913</strain>
        <tissue evidence="2">Muscle</tissue>
    </source>
</reference>
<feature type="compositionally biased region" description="Basic residues" evidence="1">
    <location>
        <begin position="9"/>
        <end position="18"/>
    </location>
</feature>
<protein>
    <submittedName>
        <fullName evidence="2">Troponin T, cardiac muscle</fullName>
    </submittedName>
</protein>
<accession>A0A4D9E4P5</accession>
<keyword evidence="3" id="KW-1185">Reference proteome</keyword>
<evidence type="ECO:0000313" key="2">
    <source>
        <dbReference type="EMBL" id="TFK02043.1"/>
    </source>
</evidence>
<feature type="region of interest" description="Disordered" evidence="1">
    <location>
        <begin position="1"/>
        <end position="26"/>
    </location>
</feature>
<gene>
    <name evidence="2" type="ORF">DR999_PMT15633</name>
</gene>
<evidence type="ECO:0000313" key="3">
    <source>
        <dbReference type="Proteomes" id="UP000297703"/>
    </source>
</evidence>
<name>A0A4D9E4P5_9SAUR</name>
<reference evidence="2 3" key="1">
    <citation type="submission" date="2019-04" db="EMBL/GenBank/DDBJ databases">
        <title>Draft genome of the big-headed turtle Platysternon megacephalum.</title>
        <authorList>
            <person name="Gong S."/>
        </authorList>
    </citation>
    <scope>NUCLEOTIDE SEQUENCE [LARGE SCALE GENOMIC DNA]</scope>
    <source>
        <strain evidence="2">DO16091913</strain>
        <tissue evidence="2">Muscle</tissue>
    </source>
</reference>